<evidence type="ECO:0000256" key="1">
    <source>
        <dbReference type="ARBA" id="ARBA00007319"/>
    </source>
</evidence>
<reference evidence="4 5" key="1">
    <citation type="submission" date="2018-08" db="EMBL/GenBank/DDBJ databases">
        <authorList>
            <person name="Laetsch R D."/>
            <person name="Stevens L."/>
            <person name="Kumar S."/>
            <person name="Blaxter L. M."/>
        </authorList>
    </citation>
    <scope>NUCLEOTIDE SEQUENCE [LARGE SCALE GENOMIC DNA]</scope>
</reference>
<organism evidence="4 5">
    <name type="scientific">Litomosoides sigmodontis</name>
    <name type="common">Filarial nematode worm</name>
    <dbReference type="NCBI Taxonomy" id="42156"/>
    <lineage>
        <taxon>Eukaryota</taxon>
        <taxon>Metazoa</taxon>
        <taxon>Ecdysozoa</taxon>
        <taxon>Nematoda</taxon>
        <taxon>Chromadorea</taxon>
        <taxon>Rhabditida</taxon>
        <taxon>Spirurina</taxon>
        <taxon>Spiruromorpha</taxon>
        <taxon>Filarioidea</taxon>
        <taxon>Onchocercidae</taxon>
        <taxon>Litomosoides</taxon>
    </lineage>
</organism>
<dbReference type="EMBL" id="UYRX01000843">
    <property type="protein sequence ID" value="VDK86621.1"/>
    <property type="molecule type" value="Genomic_DNA"/>
</dbReference>
<dbReference type="FunFam" id="3.90.230.10:FF:000013">
    <property type="entry name" value="DNA-binding protein, 42 kDa"/>
    <property type="match status" value="1"/>
</dbReference>
<protein>
    <recommendedName>
        <fullName evidence="3">Peptidase M24 domain-containing protein</fullName>
    </recommendedName>
</protein>
<dbReference type="SUPFAM" id="SSF55920">
    <property type="entry name" value="Creatinase/aminopeptidase"/>
    <property type="match status" value="1"/>
</dbReference>
<dbReference type="NCBIfam" id="TIGR00495">
    <property type="entry name" value="crvDNA_42K"/>
    <property type="match status" value="1"/>
</dbReference>
<dbReference type="PANTHER" id="PTHR10804:SF11">
    <property type="entry name" value="PROLIFERATION-ASSOCIATED PROTEIN 2G4"/>
    <property type="match status" value="1"/>
</dbReference>
<proteinExistence type="inferred from homology"/>
<name>A0A3P6V8U6_LITSI</name>
<dbReference type="SUPFAM" id="SSF46785">
    <property type="entry name" value="Winged helix' DNA-binding domain"/>
    <property type="match status" value="1"/>
</dbReference>
<dbReference type="PANTHER" id="PTHR10804">
    <property type="entry name" value="PROTEASE FAMILY M24 METHIONYL AMINOPEPTIDASE, AMINOPEPTIDASE P"/>
    <property type="match status" value="1"/>
</dbReference>
<dbReference type="CDD" id="cd01089">
    <property type="entry name" value="PA2G4-like"/>
    <property type="match status" value="1"/>
</dbReference>
<feature type="domain" description="Peptidase M24" evidence="3">
    <location>
        <begin position="37"/>
        <end position="216"/>
    </location>
</feature>
<keyword evidence="5" id="KW-1185">Reference proteome</keyword>
<dbReference type="InterPro" id="IPR036390">
    <property type="entry name" value="WH_DNA-bd_sf"/>
</dbReference>
<dbReference type="Gene3D" id="3.90.230.10">
    <property type="entry name" value="Creatinase/methionine aminopeptidase superfamily"/>
    <property type="match status" value="1"/>
</dbReference>
<evidence type="ECO:0000313" key="5">
    <source>
        <dbReference type="Proteomes" id="UP000277928"/>
    </source>
</evidence>
<dbReference type="InterPro" id="IPR036005">
    <property type="entry name" value="Creatinase/aminopeptidase-like"/>
</dbReference>
<evidence type="ECO:0000259" key="3">
    <source>
        <dbReference type="Pfam" id="PF00557"/>
    </source>
</evidence>
<dbReference type="AlphaFoldDB" id="A0A3P6V8U6"/>
<feature type="region of interest" description="Disordered" evidence="2">
    <location>
        <begin position="415"/>
        <end position="461"/>
    </location>
</feature>
<comment type="similarity">
    <text evidence="1">Belongs to the peptidase M24 family.</text>
</comment>
<accession>A0A3P6V8U6</accession>
<dbReference type="InterPro" id="IPR004545">
    <property type="entry name" value="PA2G4"/>
</dbReference>
<feature type="compositionally biased region" description="Basic residues" evidence="2">
    <location>
        <begin position="417"/>
        <end position="427"/>
    </location>
</feature>
<evidence type="ECO:0000256" key="2">
    <source>
        <dbReference type="SAM" id="MobiDB-lite"/>
    </source>
</evidence>
<dbReference type="Proteomes" id="UP000277928">
    <property type="component" value="Unassembled WGS sequence"/>
</dbReference>
<dbReference type="InterPro" id="IPR047113">
    <property type="entry name" value="PA2G4/ARX1"/>
</dbReference>
<dbReference type="InterPro" id="IPR036388">
    <property type="entry name" value="WH-like_DNA-bd_sf"/>
</dbReference>
<dbReference type="Gene3D" id="1.10.10.10">
    <property type="entry name" value="Winged helix-like DNA-binding domain superfamily/Winged helix DNA-binding domain"/>
    <property type="match status" value="1"/>
</dbReference>
<dbReference type="OMA" id="SRMFYSE"/>
<dbReference type="OrthoDB" id="5876363at2759"/>
<feature type="region of interest" description="Disordered" evidence="2">
    <location>
        <begin position="1"/>
        <end position="22"/>
    </location>
</feature>
<dbReference type="InterPro" id="IPR000994">
    <property type="entry name" value="Pept_M24"/>
</dbReference>
<evidence type="ECO:0000313" key="4">
    <source>
        <dbReference type="EMBL" id="VDK86621.1"/>
    </source>
</evidence>
<dbReference type="FunFam" id="1.10.10.10:FF:000029">
    <property type="entry name" value="Proliferation-associated 2G4, a"/>
    <property type="match status" value="1"/>
</dbReference>
<dbReference type="STRING" id="42156.A0A3P6V8U6"/>
<sequence length="475" mass="53152">MAEKGRPVSSTSRNSDNDKNVMETPANDLVVTKYFMAADIVNAVLKELIVTIKDGAEVGEICDLGDRLMSERIAKVFKKDKDPLKGIAMPTCVSINNCVCHFSPLRSDRPMIIKDGQMVKIDLGAHIDGFIATTAHTVVVGASPENKIKGKMANVMLAAYDAMEAAVRMLRPGLYKNIEITDMIDKIANIYQVKPVENMLSHELKKNKIDGEKQIIQNPGEKQRSEMTKCNFEKFEVYAVDILMSTGEGKTRILDSRTTVYKKVDDLVYSLKVKASRMFLSAAMNKYGLMPFTLRSFEDEKLAKMGVVECERHNLMRPYQVLYEREGEFVAQFKCTVLIMPNGLLKITGFPLDRNALESDIKIEDQLINVATIALLKIAAKLEILGDECNQKDQYNSPMNWEKCSQNITSLLNSSLKPKKAKKKPKSDKKDEDNGSQTNDDISGKKEHVHTHSMSVDKKPVLFDGGDAVKVVQEN</sequence>
<dbReference type="Pfam" id="PF00557">
    <property type="entry name" value="Peptidase_M24"/>
    <property type="match status" value="1"/>
</dbReference>
<gene>
    <name evidence="4" type="ORF">NLS_LOCUS7720</name>
</gene>